<evidence type="ECO:0000313" key="2">
    <source>
        <dbReference type="Proteomes" id="UP000784880"/>
    </source>
</evidence>
<keyword evidence="2" id="KW-1185">Reference proteome</keyword>
<name>A0ABS6JRJ9_9BACI</name>
<dbReference type="Proteomes" id="UP000784880">
    <property type="component" value="Unassembled WGS sequence"/>
</dbReference>
<evidence type="ECO:0000313" key="1">
    <source>
        <dbReference type="EMBL" id="MBU9714923.1"/>
    </source>
</evidence>
<sequence length="108" mass="12694">MNTTGFIRGLMSKNLSNDEFLKCISQTIEHQLQEWHEDYSVFIMKLANYEIVVKRENVYYNVSLSAAELDYLQNRSPYSLDFKIWTELETLGLKITKGPGNYLHYVFS</sequence>
<organism evidence="1 2">
    <name type="scientific">Evansella tamaricis</name>
    <dbReference type="NCBI Taxonomy" id="2069301"/>
    <lineage>
        <taxon>Bacteria</taxon>
        <taxon>Bacillati</taxon>
        <taxon>Bacillota</taxon>
        <taxon>Bacilli</taxon>
        <taxon>Bacillales</taxon>
        <taxon>Bacillaceae</taxon>
        <taxon>Evansella</taxon>
    </lineage>
</organism>
<comment type="caution">
    <text evidence="1">The sequence shown here is derived from an EMBL/GenBank/DDBJ whole genome shotgun (WGS) entry which is preliminary data.</text>
</comment>
<protein>
    <submittedName>
        <fullName evidence="1">Uncharacterized protein</fullName>
    </submittedName>
</protein>
<dbReference type="RefSeq" id="WP_217069748.1">
    <property type="nucleotide sequence ID" value="NZ_JAHQCS010000189.1"/>
</dbReference>
<reference evidence="1 2" key="1">
    <citation type="submission" date="2021-06" db="EMBL/GenBank/DDBJ databases">
        <title>Bacillus sp. RD4P76, an endophyte from a halophyte.</title>
        <authorList>
            <person name="Sun J.-Q."/>
        </authorList>
    </citation>
    <scope>NUCLEOTIDE SEQUENCE [LARGE SCALE GENOMIC DNA]</scope>
    <source>
        <strain evidence="1 2">CGMCC 1.15917</strain>
    </source>
</reference>
<dbReference type="EMBL" id="JAHQCS010000189">
    <property type="protein sequence ID" value="MBU9714923.1"/>
    <property type="molecule type" value="Genomic_DNA"/>
</dbReference>
<proteinExistence type="predicted"/>
<gene>
    <name evidence="1" type="ORF">KS419_24565</name>
</gene>
<accession>A0ABS6JRJ9</accession>